<gene>
    <name evidence="2" type="ORF">EBM89_01690</name>
</gene>
<accession>A0A3M2JJT5</accession>
<dbReference type="Proteomes" id="UP000269289">
    <property type="component" value="Unassembled WGS sequence"/>
</dbReference>
<sequence>MNRAMAAALAPSVAAARAETTRCLTLTGVRVLLALVAMLAVTPAALATARVSSDGREPGTLPDTLAFSVCLLVFAAIASVCAGADHRSGELVVGLTAVPSRTRLALARLLALSLVNGSCALLVFGIDRGIRLQTDPGAGRGGLPEHRVALGFLCATITVTVLAAALTTLLRHAMLSMAVVLLAPILVVPFLDRVLPSVAAALPFNASSVAVTGSGSTPMPWLVGVALLAGWGVAAVVTSVLHLRRRDL</sequence>
<feature type="transmembrane region" description="Helical" evidence="1">
    <location>
        <begin position="28"/>
        <end position="52"/>
    </location>
</feature>
<organism evidence="2 3">
    <name type="scientific">Cellulomonas triticagri</name>
    <dbReference type="NCBI Taxonomy" id="2483352"/>
    <lineage>
        <taxon>Bacteria</taxon>
        <taxon>Bacillati</taxon>
        <taxon>Actinomycetota</taxon>
        <taxon>Actinomycetes</taxon>
        <taxon>Micrococcales</taxon>
        <taxon>Cellulomonadaceae</taxon>
        <taxon>Cellulomonas</taxon>
    </lineage>
</organism>
<feature type="transmembrane region" description="Helical" evidence="1">
    <location>
        <begin position="221"/>
        <end position="243"/>
    </location>
</feature>
<keyword evidence="3" id="KW-1185">Reference proteome</keyword>
<keyword evidence="1" id="KW-1133">Transmembrane helix</keyword>
<keyword evidence="1" id="KW-0472">Membrane</keyword>
<feature type="transmembrane region" description="Helical" evidence="1">
    <location>
        <begin position="172"/>
        <end position="191"/>
    </location>
</feature>
<dbReference type="RefSeq" id="WP_122147725.1">
    <property type="nucleotide sequence ID" value="NZ_RFFI01000005.1"/>
</dbReference>
<evidence type="ECO:0000256" key="1">
    <source>
        <dbReference type="SAM" id="Phobius"/>
    </source>
</evidence>
<feature type="transmembrane region" description="Helical" evidence="1">
    <location>
        <begin position="105"/>
        <end position="126"/>
    </location>
</feature>
<dbReference type="EMBL" id="RFFI01000005">
    <property type="protein sequence ID" value="RMI14062.1"/>
    <property type="molecule type" value="Genomic_DNA"/>
</dbReference>
<comment type="caution">
    <text evidence="2">The sequence shown here is derived from an EMBL/GenBank/DDBJ whole genome shotgun (WGS) entry which is preliminary data.</text>
</comment>
<evidence type="ECO:0000313" key="2">
    <source>
        <dbReference type="EMBL" id="RMI14062.1"/>
    </source>
</evidence>
<protein>
    <submittedName>
        <fullName evidence="2">Uncharacterized protein</fullName>
    </submittedName>
</protein>
<evidence type="ECO:0000313" key="3">
    <source>
        <dbReference type="Proteomes" id="UP000269289"/>
    </source>
</evidence>
<dbReference type="AlphaFoldDB" id="A0A3M2JJT5"/>
<feature type="transmembrane region" description="Helical" evidence="1">
    <location>
        <begin position="147"/>
        <end position="166"/>
    </location>
</feature>
<feature type="transmembrane region" description="Helical" evidence="1">
    <location>
        <begin position="64"/>
        <end position="85"/>
    </location>
</feature>
<keyword evidence="1" id="KW-0812">Transmembrane</keyword>
<reference evidence="2 3" key="1">
    <citation type="submission" date="2018-10" db="EMBL/GenBank/DDBJ databases">
        <title>Isolation, diversity and antifungal activity of actinobacteria from wheat.</title>
        <authorList>
            <person name="Han C."/>
        </authorList>
    </citation>
    <scope>NUCLEOTIDE SEQUENCE [LARGE SCALE GENOMIC DNA]</scope>
    <source>
        <strain evidence="2 3">NEAU-YY56</strain>
    </source>
</reference>
<proteinExistence type="predicted"/>
<name>A0A3M2JJT5_9CELL</name>